<keyword evidence="5" id="KW-0547">Nucleotide-binding</keyword>
<gene>
    <name evidence="11" type="ORF">V1351_11075</name>
</gene>
<dbReference type="RefSeq" id="WP_338748208.1">
    <property type="nucleotide sequence ID" value="NZ_CP144913.1"/>
</dbReference>
<dbReference type="CDD" id="cd03214">
    <property type="entry name" value="ABC_Iron-Siderophores_B12_Hemin"/>
    <property type="match status" value="1"/>
</dbReference>
<evidence type="ECO:0000313" key="11">
    <source>
        <dbReference type="EMBL" id="WXB75487.1"/>
    </source>
</evidence>
<keyword evidence="6 11" id="KW-0067">ATP-binding</keyword>
<protein>
    <submittedName>
        <fullName evidence="11">ABC transporter ATP-binding protein</fullName>
    </submittedName>
</protein>
<dbReference type="InterPro" id="IPR027417">
    <property type="entry name" value="P-loop_NTPase"/>
</dbReference>
<evidence type="ECO:0000256" key="8">
    <source>
        <dbReference type="ARBA" id="ARBA00023065"/>
    </source>
</evidence>
<evidence type="ECO:0000256" key="3">
    <source>
        <dbReference type="ARBA" id="ARBA00022475"/>
    </source>
</evidence>
<sequence length="268" mass="28982">MTTSMTSARPGRPLVHAQGLHVGYGDRAVLRGLDLHLPDRAVTAIVGPNGCGKSTLLRSVGRVLRPSSGAVLLDGRPVHDLPTRDVARSLGLLPQTNVVPEQLTVRDLVSRGRFPHRGAFGRWSRQDEEAVVEAMAATGTTELADRAVDQLSGGQRQRVWVALVLAQQTPVLLLDEPTTYLDLAHRLEILHLLRELNVERAITVVMVLHDLNEACRYADHVIAMRDGTVVAEGAPVDVVTPDLVRQVFGVECLTVPDPVAGTPMVVPT</sequence>
<dbReference type="InterPro" id="IPR051535">
    <property type="entry name" value="Siderophore_ABC-ATPase"/>
</dbReference>
<organism evidence="11 12">
    <name type="scientific">Janibacter alittae</name>
    <dbReference type="NCBI Taxonomy" id="3115209"/>
    <lineage>
        <taxon>Bacteria</taxon>
        <taxon>Bacillati</taxon>
        <taxon>Actinomycetota</taxon>
        <taxon>Actinomycetes</taxon>
        <taxon>Micrococcales</taxon>
        <taxon>Intrasporangiaceae</taxon>
        <taxon>Janibacter</taxon>
    </lineage>
</organism>
<evidence type="ECO:0000256" key="6">
    <source>
        <dbReference type="ARBA" id="ARBA00022840"/>
    </source>
</evidence>
<keyword evidence="7" id="KW-0408">Iron</keyword>
<dbReference type="InterPro" id="IPR017871">
    <property type="entry name" value="ABC_transporter-like_CS"/>
</dbReference>
<accession>A0ABZ2MEN0</accession>
<dbReference type="Proteomes" id="UP001382727">
    <property type="component" value="Chromosome"/>
</dbReference>
<keyword evidence="9" id="KW-0472">Membrane</keyword>
<keyword evidence="4" id="KW-0410">Iron transport</keyword>
<dbReference type="Gene3D" id="3.40.50.300">
    <property type="entry name" value="P-loop containing nucleotide triphosphate hydrolases"/>
    <property type="match status" value="1"/>
</dbReference>
<keyword evidence="8" id="KW-0406">Ion transport</keyword>
<dbReference type="SMART" id="SM00382">
    <property type="entry name" value="AAA"/>
    <property type="match status" value="1"/>
</dbReference>
<dbReference type="SUPFAM" id="SSF52540">
    <property type="entry name" value="P-loop containing nucleoside triphosphate hydrolases"/>
    <property type="match status" value="1"/>
</dbReference>
<keyword evidence="3" id="KW-1003">Cell membrane</keyword>
<dbReference type="GO" id="GO:0005524">
    <property type="term" value="F:ATP binding"/>
    <property type="evidence" value="ECO:0007669"/>
    <property type="project" value="UniProtKB-KW"/>
</dbReference>
<evidence type="ECO:0000256" key="7">
    <source>
        <dbReference type="ARBA" id="ARBA00023004"/>
    </source>
</evidence>
<dbReference type="Pfam" id="PF00005">
    <property type="entry name" value="ABC_tran"/>
    <property type="match status" value="1"/>
</dbReference>
<evidence type="ECO:0000256" key="9">
    <source>
        <dbReference type="ARBA" id="ARBA00023136"/>
    </source>
</evidence>
<dbReference type="PROSITE" id="PS50893">
    <property type="entry name" value="ABC_TRANSPORTER_2"/>
    <property type="match status" value="1"/>
</dbReference>
<reference evidence="11 12" key="1">
    <citation type="submission" date="2024-02" db="EMBL/GenBank/DDBJ databases">
        <title>Janibacter sp. nov., isolated from gut of marine sandworm.</title>
        <authorList>
            <person name="Kim B."/>
            <person name="Jun M.O."/>
            <person name="Shin N.-R."/>
        </authorList>
    </citation>
    <scope>NUCLEOTIDE SEQUENCE [LARGE SCALE GENOMIC DNA]</scope>
    <source>
        <strain evidence="11 12">A1S7</strain>
    </source>
</reference>
<name>A0ABZ2MEN0_9MICO</name>
<dbReference type="InterPro" id="IPR003593">
    <property type="entry name" value="AAA+_ATPase"/>
</dbReference>
<proteinExistence type="predicted"/>
<keyword evidence="2" id="KW-0813">Transport</keyword>
<dbReference type="PANTHER" id="PTHR42771">
    <property type="entry name" value="IRON(3+)-HYDROXAMATE IMPORT ATP-BINDING PROTEIN FHUC"/>
    <property type="match status" value="1"/>
</dbReference>
<evidence type="ECO:0000256" key="2">
    <source>
        <dbReference type="ARBA" id="ARBA00022448"/>
    </source>
</evidence>
<evidence type="ECO:0000259" key="10">
    <source>
        <dbReference type="PROSITE" id="PS50893"/>
    </source>
</evidence>
<evidence type="ECO:0000313" key="12">
    <source>
        <dbReference type="Proteomes" id="UP001382727"/>
    </source>
</evidence>
<dbReference type="PROSITE" id="PS00211">
    <property type="entry name" value="ABC_TRANSPORTER_1"/>
    <property type="match status" value="1"/>
</dbReference>
<comment type="subcellular location">
    <subcellularLocation>
        <location evidence="1">Cell membrane</location>
        <topology evidence="1">Peripheral membrane protein</topology>
    </subcellularLocation>
</comment>
<dbReference type="PANTHER" id="PTHR42771:SF12">
    <property type="entry name" value="FE(3+) DICITRATE TRANSPORT ATP-BINDING PROTEIN FECE-RELATED"/>
    <property type="match status" value="1"/>
</dbReference>
<dbReference type="InterPro" id="IPR003439">
    <property type="entry name" value="ABC_transporter-like_ATP-bd"/>
</dbReference>
<dbReference type="EMBL" id="CP144913">
    <property type="protein sequence ID" value="WXB75487.1"/>
    <property type="molecule type" value="Genomic_DNA"/>
</dbReference>
<feature type="domain" description="ABC transporter" evidence="10">
    <location>
        <begin position="15"/>
        <end position="251"/>
    </location>
</feature>
<keyword evidence="12" id="KW-1185">Reference proteome</keyword>
<evidence type="ECO:0000256" key="4">
    <source>
        <dbReference type="ARBA" id="ARBA00022496"/>
    </source>
</evidence>
<evidence type="ECO:0000256" key="5">
    <source>
        <dbReference type="ARBA" id="ARBA00022741"/>
    </source>
</evidence>
<evidence type="ECO:0000256" key="1">
    <source>
        <dbReference type="ARBA" id="ARBA00004202"/>
    </source>
</evidence>